<dbReference type="GO" id="GO:0016514">
    <property type="term" value="C:SWI/SNF complex"/>
    <property type="evidence" value="ECO:0007669"/>
    <property type="project" value="TreeGrafter"/>
</dbReference>
<keyword evidence="2" id="KW-0677">Repeat</keyword>
<evidence type="ECO:0000259" key="14">
    <source>
        <dbReference type="PROSITE" id="PS50014"/>
    </source>
</evidence>
<dbReference type="PRINTS" id="PR00886">
    <property type="entry name" value="HIGHMOBLTY12"/>
</dbReference>
<proteinExistence type="predicted"/>
<feature type="compositionally biased region" description="Acidic residues" evidence="13">
    <location>
        <begin position="191"/>
        <end position="202"/>
    </location>
</feature>
<reference evidence="17" key="1">
    <citation type="journal article" date="2021" name="Cell">
        <title>Tracing the genetic footprints of vertebrate landing in non-teleost ray-finned fishes.</title>
        <authorList>
            <person name="Bi X."/>
            <person name="Wang K."/>
            <person name="Yang L."/>
            <person name="Pan H."/>
            <person name="Jiang H."/>
            <person name="Wei Q."/>
            <person name="Fang M."/>
            <person name="Yu H."/>
            <person name="Zhu C."/>
            <person name="Cai Y."/>
            <person name="He Y."/>
            <person name="Gan X."/>
            <person name="Zeng H."/>
            <person name="Yu D."/>
            <person name="Zhu Y."/>
            <person name="Jiang H."/>
            <person name="Qiu Q."/>
            <person name="Yang H."/>
            <person name="Zhang Y.E."/>
            <person name="Wang W."/>
            <person name="Zhu M."/>
            <person name="He S."/>
            <person name="Zhang G."/>
        </authorList>
    </citation>
    <scope>NUCLEOTIDE SEQUENCE</scope>
    <source>
        <strain evidence="17">Allg_001</strain>
    </source>
</reference>
<evidence type="ECO:0000256" key="10">
    <source>
        <dbReference type="PROSITE-ProRule" id="PRU00035"/>
    </source>
</evidence>
<accession>A0A8J7TCI9</accession>
<dbReference type="InterPro" id="IPR037382">
    <property type="entry name" value="Rsc/polybromo"/>
</dbReference>
<feature type="domain" description="Bromo" evidence="14">
    <location>
        <begin position="544"/>
        <end position="614"/>
    </location>
</feature>
<dbReference type="SMART" id="SM00297">
    <property type="entry name" value="BROMO"/>
    <property type="match status" value="6"/>
</dbReference>
<dbReference type="Gene3D" id="1.20.920.10">
    <property type="entry name" value="Bromodomain-like"/>
    <property type="match status" value="6"/>
</dbReference>
<feature type="compositionally biased region" description="Basic and acidic residues" evidence="13">
    <location>
        <begin position="907"/>
        <end position="941"/>
    </location>
</feature>
<feature type="DNA-binding region" description="HMG box" evidence="11">
    <location>
        <begin position="1386"/>
        <end position="1454"/>
    </location>
</feature>
<dbReference type="CDD" id="cd05515">
    <property type="entry name" value="Bromo_polybromo_V"/>
    <property type="match status" value="1"/>
</dbReference>
<dbReference type="FunFam" id="1.20.920.10:FF:000011">
    <property type="entry name" value="Protein polybromo-1 isoform 1"/>
    <property type="match status" value="1"/>
</dbReference>
<dbReference type="GO" id="GO:0016586">
    <property type="term" value="C:RSC-type complex"/>
    <property type="evidence" value="ECO:0007669"/>
    <property type="project" value="InterPro"/>
</dbReference>
<dbReference type="PROSITE" id="PS00633">
    <property type="entry name" value="BROMODOMAIN_1"/>
    <property type="match status" value="5"/>
</dbReference>
<feature type="region of interest" description="Disordered" evidence="13">
    <location>
        <begin position="1438"/>
        <end position="1469"/>
    </location>
</feature>
<feature type="non-terminal residue" evidence="17">
    <location>
        <position position="1694"/>
    </location>
</feature>
<evidence type="ECO:0000256" key="6">
    <source>
        <dbReference type="ARBA" id="ARBA00023125"/>
    </source>
</evidence>
<feature type="domain" description="HMG box" evidence="15">
    <location>
        <begin position="1386"/>
        <end position="1454"/>
    </location>
</feature>
<dbReference type="SUPFAM" id="SSF47095">
    <property type="entry name" value="HMG-box"/>
    <property type="match status" value="1"/>
</dbReference>
<dbReference type="EMBL" id="JAAWVO010040955">
    <property type="protein sequence ID" value="MBN3318712.1"/>
    <property type="molecule type" value="Genomic_DNA"/>
</dbReference>
<dbReference type="CDD" id="cd21984">
    <property type="entry name" value="HMG-box_PB1"/>
    <property type="match status" value="1"/>
</dbReference>
<protein>
    <recommendedName>
        <fullName evidence="9">Protein polybromo-1</fullName>
    </recommendedName>
</protein>
<keyword evidence="3" id="KW-0156">Chromatin regulator</keyword>
<dbReference type="InterPro" id="IPR018359">
    <property type="entry name" value="Bromodomain_CS"/>
</dbReference>
<evidence type="ECO:0000256" key="8">
    <source>
        <dbReference type="ARBA" id="ARBA00023242"/>
    </source>
</evidence>
<feature type="compositionally biased region" description="Polar residues" evidence="13">
    <location>
        <begin position="203"/>
        <end position="216"/>
    </location>
</feature>
<dbReference type="InterPro" id="IPR037968">
    <property type="entry name" value="PBRM1_BD5"/>
</dbReference>
<dbReference type="CDD" id="cd05518">
    <property type="entry name" value="Bromo_polybromo_IV"/>
    <property type="match status" value="1"/>
</dbReference>
<name>A0A8J7TCI9_ATRSP</name>
<evidence type="ECO:0000256" key="7">
    <source>
        <dbReference type="ARBA" id="ARBA00023163"/>
    </source>
</evidence>
<dbReference type="CDD" id="cd05526">
    <property type="entry name" value="Bromo_polybromo_VI"/>
    <property type="match status" value="1"/>
</dbReference>
<dbReference type="InterPro" id="IPR036427">
    <property type="entry name" value="Bromodomain-like_sf"/>
</dbReference>
<feature type="domain" description="Bromo" evidence="14">
    <location>
        <begin position="682"/>
        <end position="752"/>
    </location>
</feature>
<dbReference type="FunFam" id="1.20.920.10:FF:000015">
    <property type="entry name" value="protein polybromo-1 isoform X3"/>
    <property type="match status" value="1"/>
</dbReference>
<feature type="non-terminal residue" evidence="17">
    <location>
        <position position="1"/>
    </location>
</feature>
<dbReference type="CDD" id="cd04717">
    <property type="entry name" value="BAH_polybromo"/>
    <property type="match status" value="2"/>
</dbReference>
<evidence type="ECO:0000256" key="4">
    <source>
        <dbReference type="ARBA" id="ARBA00023015"/>
    </source>
</evidence>
<dbReference type="Pfam" id="PF00439">
    <property type="entry name" value="Bromodomain"/>
    <property type="match status" value="6"/>
</dbReference>
<evidence type="ECO:0000256" key="1">
    <source>
        <dbReference type="ARBA" id="ARBA00004123"/>
    </source>
</evidence>
<feature type="compositionally biased region" description="Polar residues" evidence="13">
    <location>
        <begin position="504"/>
        <end position="513"/>
    </location>
</feature>
<comment type="caution">
    <text evidence="17">The sequence shown here is derived from an EMBL/GenBank/DDBJ whole genome shotgun (WGS) entry which is preliminary data.</text>
</comment>
<dbReference type="CDD" id="cd05520">
    <property type="entry name" value="Bromo_polybromo_III"/>
    <property type="match status" value="1"/>
</dbReference>
<dbReference type="Proteomes" id="UP000736164">
    <property type="component" value="Unassembled WGS sequence"/>
</dbReference>
<evidence type="ECO:0000256" key="12">
    <source>
        <dbReference type="SAM" id="Coils"/>
    </source>
</evidence>
<dbReference type="PROSITE" id="PS50014">
    <property type="entry name" value="BROMODOMAIN_2"/>
    <property type="match status" value="5"/>
</dbReference>
<comment type="subcellular location">
    <subcellularLocation>
        <location evidence="1">Nucleus</location>
    </subcellularLocation>
</comment>
<gene>
    <name evidence="17" type="primary">Pbrm1</name>
    <name evidence="17" type="ORF">GTO95_0008364</name>
</gene>
<dbReference type="SMART" id="SM00398">
    <property type="entry name" value="HMG"/>
    <property type="match status" value="1"/>
</dbReference>
<dbReference type="InterPro" id="IPR001487">
    <property type="entry name" value="Bromodomain"/>
</dbReference>
<dbReference type="FunFam" id="1.20.920.10:FF:000013">
    <property type="entry name" value="Protein polybromo-1 isoform 1"/>
    <property type="match status" value="1"/>
</dbReference>
<keyword evidence="6 11" id="KW-0238">DNA-binding</keyword>
<evidence type="ECO:0000313" key="17">
    <source>
        <dbReference type="EMBL" id="MBN3318712.1"/>
    </source>
</evidence>
<dbReference type="GO" id="GO:0003682">
    <property type="term" value="F:chromatin binding"/>
    <property type="evidence" value="ECO:0007669"/>
    <property type="project" value="InterPro"/>
</dbReference>
<sequence length="1694" mass="193913">MKSLSHRGVATMGSKRRRATSPSSSISGGDFDDAQTSTPGPGSGRKRRRASNIPTVDPVSGFPSIVAPLQRDNEHSRRKKIAVCHELYNTIRDYKDDHGRLLCELFLRAPKRRNQPDYYEVVTQPIDLMKIQQKLKMEEYDDVEQLTADFQLMFNNAKSYYKSDSPEYKAACRLWDLYLRTKNEFVQRGDYEEEDEDGEDTQENPGTSTEEETASNSLKEVLEQLLEAVVTHTEPSGRLISELFQKLPSKVHYPDYYAIIKEPIDLKTIAQRIQMGHYKSVTAMAKDIDLLTKNAKTYNEPGSQVFKDANNIKKLFIQKKAELEHAEPTKSSIRIRNRRSAQGDRLSAITMALQYGSESDEDALLAGAVRYDEGESEAESINSCMNINNPIFQLYEAVRGGRNSQGQLIAEPFLQLPSKKEYPDYFHQIKQPISLHQIRNKMRNNEYESVDQIDADLNLMFENAKRYNLPNSAIYKRVMKLQQILQLKRKELSRREEAEDGDSMLSSATSDTGSAKRKSMKKNTKKHRLKILYSAVTEAREASTGRRLCDLFMVKPSKKDYPDYYKIILEPMDLKTIEHNIRSDKYLTEDAFMEDMKLMFRNARHYNEEGSQVYNDANFLEKILKEKRKELGPLPEDEDMASPKLKISRKSGISPKKSKYLTPLQQKLNELYEAVKNYTDKRGRRLSAIFLRLPSRQELPDYYVTIKKPIDMEKIKSHMMANKYQDVDSLVEDFVLMFNNACTYNEPESLIYKDALVLHKVLLETRRDLEGGEESHVPNVTMLIQELIHNLFVSVLSHQDDEGRCYSDSLAEIPSRDPGNPNKPLLNFEIIRNSIENNRYRRLDVFQEHMFEVLEKARRLHRTDSEIFEDAVELQQFFIKIRDELCKNGEILLSPALSYTTKHLHNDVEKEKKEKLPKEMEEDKLKREEEKKEAEKSDEHSGGGWQSGLQRTYSQDCSFKNSMYHVGDYVYVEPAEPNLQPHIVCIERLWQDDAGEKWLYGCWFYRPNETFHLATRKFLEKEVFKSDYYNKVPVSKILGKCVVMFVKEYFKLHPEGFRPEDVFVCESRYSAKTKSFKKIKMWTMPVSSVRFVPRDVPLPVVRVASMFANATKHEQEKTPEVTEEGRGVDAKGIIDKEREDVPVEMPSGEPGCQYYEQLRYNDMWLKVGDCVFIKSHGLVRHRVGRIEKMWVRDGAAYFLGPIFIHPEETEHEPTKMFYKKEVFLSNLEETCPMACVIGKCVVSSFKDYLSCRPTEVSEDDVLLCESRYNDTDKQMKKFKGLKRFSLSAKVVDDEIYYFRKPIVPQKEPSPLLEKKIQELEAKFAELEGVDDEMEEMGEEDGEVTETPSMPQLQTPLASELDIMPYTPPQSTPKSIKGSAKKEGSKRKINMSGYILFSSEMRAVIKAQHPDFSFGELSRLVGTEWRNLEATKKAEYEERAAKVAEQQERDRAAQQQQGASPRAGTPVGALMGVVPPPTPMGMLNQNITPGSGMMGGFGPPMLPLQGSVDGMVSMGSMQPHHMGVPPLTHHLPPGMPVIPGIPFSGVMGQGVNSMGGSPGSGNPYSQQMGIHGQGQQAPPPYPGQGQPGQPALQQPSTPMFVAPPPKTQRLLHSEAYLKYIEGLSAESGTVSRWDHTLTARRKDVHLTKEQESRLPSHWLKSKGAHTTMADALWRLRDLMLRDTLNIRQNYNLQNV</sequence>
<dbReference type="Gene3D" id="2.30.30.490">
    <property type="match status" value="2"/>
</dbReference>
<dbReference type="FunFam" id="2.30.30.490:FF:000003">
    <property type="entry name" value="protein polybromo-1 isoform X3"/>
    <property type="match status" value="1"/>
</dbReference>
<feature type="compositionally biased region" description="Low complexity" evidence="13">
    <location>
        <begin position="1551"/>
        <end position="1564"/>
    </location>
</feature>
<keyword evidence="7" id="KW-0804">Transcription</keyword>
<evidence type="ECO:0000256" key="2">
    <source>
        <dbReference type="ARBA" id="ARBA00022737"/>
    </source>
</evidence>
<dbReference type="FunFam" id="1.20.920.10:FF:000009">
    <property type="entry name" value="Protein polybromo-1 isoform 1"/>
    <property type="match status" value="1"/>
</dbReference>
<evidence type="ECO:0000259" key="15">
    <source>
        <dbReference type="PROSITE" id="PS50118"/>
    </source>
</evidence>
<evidence type="ECO:0000256" key="11">
    <source>
        <dbReference type="PROSITE-ProRule" id="PRU00267"/>
    </source>
</evidence>
<evidence type="ECO:0000256" key="13">
    <source>
        <dbReference type="SAM" id="MobiDB-lite"/>
    </source>
</evidence>
<dbReference type="PROSITE" id="PS50118">
    <property type="entry name" value="HMG_BOX_2"/>
    <property type="match status" value="1"/>
</dbReference>
<feature type="region of interest" description="Disordered" evidence="13">
    <location>
        <begin position="495"/>
        <end position="522"/>
    </location>
</feature>
<feature type="domain" description="Bromo" evidence="14">
    <location>
        <begin position="236"/>
        <end position="306"/>
    </location>
</feature>
<dbReference type="CDD" id="cd05524">
    <property type="entry name" value="Bromo_polybromo_I"/>
    <property type="match status" value="1"/>
</dbReference>
<feature type="region of interest" description="Disordered" evidence="13">
    <location>
        <begin position="188"/>
        <end position="216"/>
    </location>
</feature>
<dbReference type="GO" id="GO:0003677">
    <property type="term" value="F:DNA binding"/>
    <property type="evidence" value="ECO:0007669"/>
    <property type="project" value="UniProtKB-UniRule"/>
</dbReference>
<keyword evidence="8 11" id="KW-0539">Nucleus</keyword>
<dbReference type="SUPFAM" id="SSF47370">
    <property type="entry name" value="Bromodomain"/>
    <property type="match status" value="6"/>
</dbReference>
<keyword evidence="5 10" id="KW-0103">Bromodomain</keyword>
<dbReference type="PROSITE" id="PS51038">
    <property type="entry name" value="BAH"/>
    <property type="match status" value="2"/>
</dbReference>
<dbReference type="GO" id="GO:0006368">
    <property type="term" value="P:transcription elongation by RNA polymerase II"/>
    <property type="evidence" value="ECO:0007669"/>
    <property type="project" value="TreeGrafter"/>
</dbReference>
<evidence type="ECO:0000256" key="5">
    <source>
        <dbReference type="ARBA" id="ARBA00023117"/>
    </source>
</evidence>
<dbReference type="InterPro" id="IPR001025">
    <property type="entry name" value="BAH_dom"/>
</dbReference>
<dbReference type="PANTHER" id="PTHR16062">
    <property type="entry name" value="SWI/SNF-RELATED"/>
    <property type="match status" value="1"/>
</dbReference>
<dbReference type="PANTHER" id="PTHR16062:SF19">
    <property type="entry name" value="PROTEIN POLYBROMO-1"/>
    <property type="match status" value="1"/>
</dbReference>
<keyword evidence="12" id="KW-0175">Coiled coil</keyword>
<dbReference type="GO" id="GO:0006338">
    <property type="term" value="P:chromatin remodeling"/>
    <property type="evidence" value="ECO:0007669"/>
    <property type="project" value="InterPro"/>
</dbReference>
<keyword evidence="18" id="KW-1185">Reference proteome</keyword>
<dbReference type="InterPro" id="IPR009071">
    <property type="entry name" value="HMG_box_dom"/>
</dbReference>
<feature type="domain" description="Bromo" evidence="14">
    <location>
        <begin position="98"/>
        <end position="168"/>
    </location>
</feature>
<dbReference type="FunFam" id="1.20.920.10:FF:000010">
    <property type="entry name" value="protein polybromo-1 isoform X3"/>
    <property type="match status" value="1"/>
</dbReference>
<dbReference type="PRINTS" id="PR00503">
    <property type="entry name" value="BROMODOMAIN"/>
</dbReference>
<feature type="domain" description="BAH" evidence="16">
    <location>
        <begin position="1163"/>
        <end position="1279"/>
    </location>
</feature>
<feature type="compositionally biased region" description="Basic and acidic residues" evidence="13">
    <location>
        <begin position="1438"/>
        <end position="1451"/>
    </location>
</feature>
<dbReference type="SMART" id="SM00439">
    <property type="entry name" value="BAH"/>
    <property type="match status" value="2"/>
</dbReference>
<dbReference type="Pfam" id="PF01426">
    <property type="entry name" value="BAH"/>
    <property type="match status" value="2"/>
</dbReference>
<keyword evidence="4" id="KW-0805">Transcription regulation</keyword>
<dbReference type="InterPro" id="IPR043151">
    <property type="entry name" value="BAH_sf"/>
</dbReference>
<feature type="coiled-coil region" evidence="12">
    <location>
        <begin position="1309"/>
        <end position="1339"/>
    </location>
</feature>
<dbReference type="InterPro" id="IPR036910">
    <property type="entry name" value="HMG_box_dom_sf"/>
</dbReference>
<feature type="region of interest" description="Disordered" evidence="13">
    <location>
        <begin position="1"/>
        <end position="73"/>
    </location>
</feature>
<evidence type="ECO:0000256" key="3">
    <source>
        <dbReference type="ARBA" id="ARBA00022853"/>
    </source>
</evidence>
<dbReference type="FunFam" id="2.30.30.490:FF:000002">
    <property type="entry name" value="protein polybromo-1 isoform X3"/>
    <property type="match status" value="1"/>
</dbReference>
<evidence type="ECO:0000313" key="18">
    <source>
        <dbReference type="Proteomes" id="UP000736164"/>
    </source>
</evidence>
<dbReference type="CDD" id="cd05517">
    <property type="entry name" value="Bromo_polybromo_II"/>
    <property type="match status" value="1"/>
</dbReference>
<evidence type="ECO:0000256" key="9">
    <source>
        <dbReference type="ARBA" id="ARBA00069785"/>
    </source>
</evidence>
<feature type="region of interest" description="Disordered" evidence="13">
    <location>
        <begin position="907"/>
        <end position="949"/>
    </location>
</feature>
<feature type="domain" description="BAH" evidence="16">
    <location>
        <begin position="962"/>
        <end position="1080"/>
    </location>
</feature>
<feature type="region of interest" description="Disordered" evidence="13">
    <location>
        <begin position="1551"/>
        <end position="1595"/>
    </location>
</feature>
<feature type="compositionally biased region" description="Low complexity" evidence="13">
    <location>
        <begin position="1582"/>
        <end position="1594"/>
    </location>
</feature>
<dbReference type="Pfam" id="PF00505">
    <property type="entry name" value="HMG_box"/>
    <property type="match status" value="1"/>
</dbReference>
<feature type="domain" description="Bromo" evidence="14">
    <location>
        <begin position="405"/>
        <end position="475"/>
    </location>
</feature>
<dbReference type="FunFam" id="1.20.920.10:FF:000006">
    <property type="entry name" value="protein polybromo-1 isoform X1"/>
    <property type="match status" value="1"/>
</dbReference>
<organism evidence="17 18">
    <name type="scientific">Atractosteus spatula</name>
    <name type="common">Alligator gar</name>
    <name type="synonym">Lepisosteus spatula</name>
    <dbReference type="NCBI Taxonomy" id="7917"/>
    <lineage>
        <taxon>Eukaryota</taxon>
        <taxon>Metazoa</taxon>
        <taxon>Chordata</taxon>
        <taxon>Craniata</taxon>
        <taxon>Vertebrata</taxon>
        <taxon>Euteleostomi</taxon>
        <taxon>Actinopterygii</taxon>
        <taxon>Neopterygii</taxon>
        <taxon>Holostei</taxon>
        <taxon>Semionotiformes</taxon>
        <taxon>Lepisosteidae</taxon>
        <taxon>Atractosteus</taxon>
    </lineage>
</organism>
<evidence type="ECO:0000259" key="16">
    <source>
        <dbReference type="PROSITE" id="PS51038"/>
    </source>
</evidence>